<accession>A0A1C7LSH3</accession>
<keyword evidence="2 4" id="KW-0342">GTP-binding</keyword>
<evidence type="ECO:0000256" key="1">
    <source>
        <dbReference type="ARBA" id="ARBA00022741"/>
    </source>
</evidence>
<dbReference type="EMBL" id="LUGG01000025">
    <property type="protein sequence ID" value="OBZ67096.1"/>
    <property type="molecule type" value="Genomic_DNA"/>
</dbReference>
<dbReference type="GO" id="GO:0003924">
    <property type="term" value="F:GTPase activity"/>
    <property type="evidence" value="ECO:0007669"/>
    <property type="project" value="InterPro"/>
</dbReference>
<evidence type="ECO:0000256" key="6">
    <source>
        <dbReference type="SAM" id="MobiDB-lite"/>
    </source>
</evidence>
<evidence type="ECO:0000313" key="8">
    <source>
        <dbReference type="Proteomes" id="UP000092993"/>
    </source>
</evidence>
<proteinExistence type="predicted"/>
<protein>
    <submittedName>
        <fullName evidence="7">Guanine nucleotide-binding protein alpha-4 subunit</fullName>
    </submittedName>
</protein>
<feature type="binding site" evidence="5">
    <location>
        <position position="276"/>
    </location>
    <ligand>
        <name>Mg(2+)</name>
        <dbReference type="ChEBI" id="CHEBI:18420"/>
    </ligand>
</feature>
<keyword evidence="8" id="KW-1185">Reference proteome</keyword>
<name>A0A1C7LSH3_GRIFR</name>
<dbReference type="InterPro" id="IPR011025">
    <property type="entry name" value="GproteinA_insert"/>
</dbReference>
<dbReference type="Pfam" id="PF00503">
    <property type="entry name" value="G-alpha"/>
    <property type="match status" value="1"/>
</dbReference>
<keyword evidence="3" id="KW-0807">Transducer</keyword>
<feature type="compositionally biased region" description="Basic and acidic residues" evidence="6">
    <location>
        <begin position="17"/>
        <end position="37"/>
    </location>
</feature>
<evidence type="ECO:0000313" key="7">
    <source>
        <dbReference type="EMBL" id="OBZ67096.1"/>
    </source>
</evidence>
<dbReference type="Gene3D" id="3.40.50.300">
    <property type="entry name" value="P-loop containing nucleotide triphosphate hydrolases"/>
    <property type="match status" value="2"/>
</dbReference>
<evidence type="ECO:0000256" key="4">
    <source>
        <dbReference type="PIRSR" id="PIRSR601019-1"/>
    </source>
</evidence>
<keyword evidence="5" id="KW-0479">Metal-binding</keyword>
<keyword evidence="1 4" id="KW-0547">Nucleotide-binding</keyword>
<gene>
    <name evidence="7" type="primary">GPA4_1</name>
    <name evidence="7" type="ORF">A0H81_12968</name>
</gene>
<dbReference type="GO" id="GO:0005737">
    <property type="term" value="C:cytoplasm"/>
    <property type="evidence" value="ECO:0007669"/>
    <property type="project" value="TreeGrafter"/>
</dbReference>
<evidence type="ECO:0000256" key="5">
    <source>
        <dbReference type="PIRSR" id="PIRSR601019-2"/>
    </source>
</evidence>
<feature type="compositionally biased region" description="Low complexity" evidence="6">
    <location>
        <begin position="114"/>
        <end position="126"/>
    </location>
</feature>
<dbReference type="SUPFAM" id="SSF47895">
    <property type="entry name" value="Transducin (alpha subunit), insertion domain"/>
    <property type="match status" value="1"/>
</dbReference>
<reference evidence="7 8" key="1">
    <citation type="submission" date="2016-03" db="EMBL/GenBank/DDBJ databases">
        <title>Whole genome sequencing of Grifola frondosa 9006-11.</title>
        <authorList>
            <person name="Min B."/>
            <person name="Park H."/>
            <person name="Kim J.-G."/>
            <person name="Cho H."/>
            <person name="Oh Y.-L."/>
            <person name="Kong W.-S."/>
            <person name="Choi I.-G."/>
        </authorList>
    </citation>
    <scope>NUCLEOTIDE SEQUENCE [LARGE SCALE GENOMIC DNA]</scope>
    <source>
        <strain evidence="7 8">9006-11</strain>
    </source>
</reference>
<dbReference type="GO" id="GO:0007188">
    <property type="term" value="P:adenylate cyclase-modulating G protein-coupled receptor signaling pathway"/>
    <property type="evidence" value="ECO:0007669"/>
    <property type="project" value="TreeGrafter"/>
</dbReference>
<dbReference type="PANTHER" id="PTHR10218:SF360">
    <property type="entry name" value="GUANINE NUCLEOTIDE-BINDING PROTEIN SUBUNIT ALPHA HOMOLOG"/>
    <property type="match status" value="1"/>
</dbReference>
<dbReference type="GO" id="GO:0005834">
    <property type="term" value="C:heterotrimeric G-protein complex"/>
    <property type="evidence" value="ECO:0007669"/>
    <property type="project" value="TreeGrafter"/>
</dbReference>
<dbReference type="GO" id="GO:0046872">
    <property type="term" value="F:metal ion binding"/>
    <property type="evidence" value="ECO:0007669"/>
    <property type="project" value="UniProtKB-KW"/>
</dbReference>
<dbReference type="STRING" id="5627.A0A1C7LSH3"/>
<dbReference type="Proteomes" id="UP000092993">
    <property type="component" value="Unassembled WGS sequence"/>
</dbReference>
<evidence type="ECO:0000256" key="2">
    <source>
        <dbReference type="ARBA" id="ARBA00023134"/>
    </source>
</evidence>
<dbReference type="OMA" id="LCPMSGF"/>
<feature type="region of interest" description="Disordered" evidence="6">
    <location>
        <begin position="1"/>
        <end position="37"/>
    </location>
</feature>
<dbReference type="InterPro" id="IPR027417">
    <property type="entry name" value="P-loop_NTPase"/>
</dbReference>
<feature type="binding site" evidence="4">
    <location>
        <begin position="270"/>
        <end position="276"/>
    </location>
    <ligand>
        <name>GTP</name>
        <dbReference type="ChEBI" id="CHEBI:37565"/>
    </ligand>
</feature>
<dbReference type="PROSITE" id="PS51882">
    <property type="entry name" value="G_ALPHA"/>
    <property type="match status" value="1"/>
</dbReference>
<feature type="compositionally biased region" description="Pro residues" evidence="6">
    <location>
        <begin position="1"/>
        <end position="11"/>
    </location>
</feature>
<dbReference type="AlphaFoldDB" id="A0A1C7LSH3"/>
<dbReference type="PANTHER" id="PTHR10218">
    <property type="entry name" value="GTP-BINDING PROTEIN ALPHA SUBUNIT"/>
    <property type="match status" value="1"/>
</dbReference>
<organism evidence="7 8">
    <name type="scientific">Grifola frondosa</name>
    <name type="common">Maitake</name>
    <name type="synonym">Polyporus frondosus</name>
    <dbReference type="NCBI Taxonomy" id="5627"/>
    <lineage>
        <taxon>Eukaryota</taxon>
        <taxon>Fungi</taxon>
        <taxon>Dikarya</taxon>
        <taxon>Basidiomycota</taxon>
        <taxon>Agaricomycotina</taxon>
        <taxon>Agaricomycetes</taxon>
        <taxon>Polyporales</taxon>
        <taxon>Grifolaceae</taxon>
        <taxon>Grifola</taxon>
    </lineage>
</organism>
<dbReference type="OrthoDB" id="5817230at2759"/>
<dbReference type="GO" id="GO:0001664">
    <property type="term" value="F:G protein-coupled receptor binding"/>
    <property type="evidence" value="ECO:0007669"/>
    <property type="project" value="TreeGrafter"/>
</dbReference>
<dbReference type="FunFam" id="3.40.50.300:FF:000720">
    <property type="entry name" value="Guanine nucleotide-binding protein G(k) subunit alpha"/>
    <property type="match status" value="1"/>
</dbReference>
<dbReference type="PRINTS" id="PR00318">
    <property type="entry name" value="GPROTEINA"/>
</dbReference>
<evidence type="ECO:0000256" key="3">
    <source>
        <dbReference type="ARBA" id="ARBA00023224"/>
    </source>
</evidence>
<feature type="region of interest" description="Disordered" evidence="6">
    <location>
        <begin position="114"/>
        <end position="134"/>
    </location>
</feature>
<dbReference type="InterPro" id="IPR001019">
    <property type="entry name" value="Gprotein_alpha_su"/>
</dbReference>
<dbReference type="GO" id="GO:0031683">
    <property type="term" value="F:G-protein beta/gamma-subunit complex binding"/>
    <property type="evidence" value="ECO:0007669"/>
    <property type="project" value="InterPro"/>
</dbReference>
<sequence>MTPNVWPPYPPTDESEADKALRLEQEKEAKRVSDEIDRSIERERQELRKNHPQTKLLLLGQAESGKSTMLKNFQLYFAPSAFHAEAEAWRAVIHLNLVRYVNYVLSILASASTSSGAASTGSGSRATAKRSDSIGKEHRRFQMRLAPLRQVEVILSKCLAADSVQPSVPDGQPRNEKVPEVSIRSGSGWKSMARRRRGSQVRYSAQDELADARRILEACREDIVALWTSASVQAHLQKEGVDLEHHSKYYLDDAARVTTLSYMPTPEDILRARIRTIGVEEHRLVMETGQLLLHRDDSRSDIVPAAEKGAEWVFYDVGGHREQRAAWASYFEDGNEISCAFGHLLMCFLVNAMIFLCPMAAFDQVLSEDKTVNRLADSLTLWETICKSKSLANTTFILLLNKCDILHTKLKAGIRFAEYVPQYYDRPNKLENVTQCMFSPHTVTPHTHRDHLDLHDQMTATHQLYSPRNRQLHVHITCAIVRFMFTLLLSRILIPPQDTHVMSVVLKSIRDVILLNILQQTNLGTAPLQEVYTYV</sequence>
<dbReference type="SUPFAM" id="SSF52540">
    <property type="entry name" value="P-loop containing nucleoside triphosphate hydrolases"/>
    <property type="match status" value="1"/>
</dbReference>
<keyword evidence="5" id="KW-0460">Magnesium</keyword>
<feature type="binding site" evidence="4">
    <location>
        <begin position="401"/>
        <end position="404"/>
    </location>
    <ligand>
        <name>GTP</name>
        <dbReference type="ChEBI" id="CHEBI:37565"/>
    </ligand>
</feature>
<dbReference type="SMART" id="SM00275">
    <property type="entry name" value="G_alpha"/>
    <property type="match status" value="1"/>
</dbReference>
<comment type="caution">
    <text evidence="7">The sequence shown here is derived from an EMBL/GenBank/DDBJ whole genome shotgun (WGS) entry which is preliminary data.</text>
</comment>
<dbReference type="GO" id="GO:0005525">
    <property type="term" value="F:GTP binding"/>
    <property type="evidence" value="ECO:0007669"/>
    <property type="project" value="UniProtKB-KW"/>
</dbReference>